<evidence type="ECO:0000313" key="2">
    <source>
        <dbReference type="EMBL" id="KIM76632.1"/>
    </source>
</evidence>
<dbReference type="InterPro" id="IPR000387">
    <property type="entry name" value="Tyr_Pase_dom"/>
</dbReference>
<dbReference type="InterPro" id="IPR026893">
    <property type="entry name" value="Tyr/Ser_Pase_IphP-type"/>
</dbReference>
<dbReference type="Proteomes" id="UP000054166">
    <property type="component" value="Unassembled WGS sequence"/>
</dbReference>
<feature type="domain" description="Tyrosine specific protein phosphatases" evidence="1">
    <location>
        <begin position="147"/>
        <end position="216"/>
    </location>
</feature>
<evidence type="ECO:0000313" key="3">
    <source>
        <dbReference type="Proteomes" id="UP000054166"/>
    </source>
</evidence>
<dbReference type="InterPro" id="IPR016130">
    <property type="entry name" value="Tyr_Pase_AS"/>
</dbReference>
<dbReference type="AlphaFoldDB" id="A0A0C3BH28"/>
<dbReference type="PANTHER" id="PTHR31126:SF1">
    <property type="entry name" value="TYROSINE SPECIFIC PROTEIN PHOSPHATASES DOMAIN-CONTAINING PROTEIN"/>
    <property type="match status" value="1"/>
</dbReference>
<keyword evidence="3" id="KW-1185">Reference proteome</keyword>
<dbReference type="Pfam" id="PF13350">
    <property type="entry name" value="Y_phosphatase3"/>
    <property type="match status" value="1"/>
</dbReference>
<dbReference type="PROSITE" id="PS50056">
    <property type="entry name" value="TYR_PHOSPHATASE_2"/>
    <property type="match status" value="1"/>
</dbReference>
<dbReference type="SUPFAM" id="SSF52799">
    <property type="entry name" value="(Phosphotyrosine protein) phosphatases II"/>
    <property type="match status" value="1"/>
</dbReference>
<dbReference type="InterPro" id="IPR029021">
    <property type="entry name" value="Prot-tyrosine_phosphatase-like"/>
</dbReference>
<dbReference type="STRING" id="765440.A0A0C3BH28"/>
<protein>
    <recommendedName>
        <fullName evidence="1">Tyrosine specific protein phosphatases domain-containing protein</fullName>
    </recommendedName>
</protein>
<name>A0A0C3BH28_PILCF</name>
<accession>A0A0C3BH28</accession>
<dbReference type="HOGENOM" id="CLU_057546_1_3_1"/>
<dbReference type="Gene3D" id="3.90.190.10">
    <property type="entry name" value="Protein tyrosine phosphatase superfamily"/>
    <property type="match status" value="1"/>
</dbReference>
<dbReference type="PROSITE" id="PS00383">
    <property type="entry name" value="TYR_PHOSPHATASE_1"/>
    <property type="match status" value="1"/>
</dbReference>
<dbReference type="GO" id="GO:0004721">
    <property type="term" value="F:phosphoprotein phosphatase activity"/>
    <property type="evidence" value="ECO:0007669"/>
    <property type="project" value="InterPro"/>
</dbReference>
<proteinExistence type="predicted"/>
<sequence>MSFDIHRLDPAVVQHTLSSPPFVVVDGVINIRDIGGYLTQANTSLMVKPGIVFRSGEPSCITDLGKEQLRALGIKTIFDLRSDFEMKSYNIQGTEIEGVRTIRVPIVVRGFDPANVAIKLREFEQDPIKVFVEDYCQVLEDGAGSFEAIFHHLKARPNEPCLFHCTAGKDRTGVLTAIFLLLLGVSDEDIAKEYALTVIGMEPARPMLFERLKKAIPSYQDHLQGLINMGSAKPEVMAAVLDMIREKFGGAEQYFKTHLHMTDDCILKLRQNFLVDTTAASNLTTGAD</sequence>
<dbReference type="InParanoid" id="A0A0C3BH28"/>
<dbReference type="PANTHER" id="PTHR31126">
    <property type="entry name" value="TYROSINE-PROTEIN PHOSPHATASE"/>
    <property type="match status" value="1"/>
</dbReference>
<dbReference type="OrthoDB" id="9988524at2759"/>
<reference evidence="3" key="2">
    <citation type="submission" date="2015-01" db="EMBL/GenBank/DDBJ databases">
        <title>Evolutionary Origins and Diversification of the Mycorrhizal Mutualists.</title>
        <authorList>
            <consortium name="DOE Joint Genome Institute"/>
            <consortium name="Mycorrhizal Genomics Consortium"/>
            <person name="Kohler A."/>
            <person name="Kuo A."/>
            <person name="Nagy L.G."/>
            <person name="Floudas D."/>
            <person name="Copeland A."/>
            <person name="Barry K.W."/>
            <person name="Cichocki N."/>
            <person name="Veneault-Fourrey C."/>
            <person name="LaButti K."/>
            <person name="Lindquist E.A."/>
            <person name="Lipzen A."/>
            <person name="Lundell T."/>
            <person name="Morin E."/>
            <person name="Murat C."/>
            <person name="Riley R."/>
            <person name="Ohm R."/>
            <person name="Sun H."/>
            <person name="Tunlid A."/>
            <person name="Henrissat B."/>
            <person name="Grigoriev I.V."/>
            <person name="Hibbett D.S."/>
            <person name="Martin F."/>
        </authorList>
    </citation>
    <scope>NUCLEOTIDE SEQUENCE [LARGE SCALE GENOMIC DNA]</scope>
    <source>
        <strain evidence="3">F 1598</strain>
    </source>
</reference>
<dbReference type="EMBL" id="KN833033">
    <property type="protein sequence ID" value="KIM76632.1"/>
    <property type="molecule type" value="Genomic_DNA"/>
</dbReference>
<gene>
    <name evidence="2" type="ORF">PILCRDRAFT_643047</name>
</gene>
<evidence type="ECO:0000259" key="1">
    <source>
        <dbReference type="PROSITE" id="PS50056"/>
    </source>
</evidence>
<organism evidence="2 3">
    <name type="scientific">Piloderma croceum (strain F 1598)</name>
    <dbReference type="NCBI Taxonomy" id="765440"/>
    <lineage>
        <taxon>Eukaryota</taxon>
        <taxon>Fungi</taxon>
        <taxon>Dikarya</taxon>
        <taxon>Basidiomycota</taxon>
        <taxon>Agaricomycotina</taxon>
        <taxon>Agaricomycetes</taxon>
        <taxon>Agaricomycetidae</taxon>
        <taxon>Atheliales</taxon>
        <taxon>Atheliaceae</taxon>
        <taxon>Piloderma</taxon>
    </lineage>
</organism>
<reference evidence="2 3" key="1">
    <citation type="submission" date="2014-04" db="EMBL/GenBank/DDBJ databases">
        <authorList>
            <consortium name="DOE Joint Genome Institute"/>
            <person name="Kuo A."/>
            <person name="Tarkka M."/>
            <person name="Buscot F."/>
            <person name="Kohler A."/>
            <person name="Nagy L.G."/>
            <person name="Floudas D."/>
            <person name="Copeland A."/>
            <person name="Barry K.W."/>
            <person name="Cichocki N."/>
            <person name="Veneault-Fourrey C."/>
            <person name="LaButti K."/>
            <person name="Lindquist E.A."/>
            <person name="Lipzen A."/>
            <person name="Lundell T."/>
            <person name="Morin E."/>
            <person name="Murat C."/>
            <person name="Sun H."/>
            <person name="Tunlid A."/>
            <person name="Henrissat B."/>
            <person name="Grigoriev I.V."/>
            <person name="Hibbett D.S."/>
            <person name="Martin F."/>
            <person name="Nordberg H.P."/>
            <person name="Cantor M.N."/>
            <person name="Hua S.X."/>
        </authorList>
    </citation>
    <scope>NUCLEOTIDE SEQUENCE [LARGE SCALE GENOMIC DNA]</scope>
    <source>
        <strain evidence="2 3">F 1598</strain>
    </source>
</reference>